<evidence type="ECO:0000256" key="1">
    <source>
        <dbReference type="SAM" id="MobiDB-lite"/>
    </source>
</evidence>
<feature type="transmembrane region" description="Helical" evidence="2">
    <location>
        <begin position="183"/>
        <end position="205"/>
    </location>
</feature>
<dbReference type="AlphaFoldDB" id="A0AAD5TJ38"/>
<feature type="transmembrane region" description="Helical" evidence="2">
    <location>
        <begin position="142"/>
        <end position="163"/>
    </location>
</feature>
<dbReference type="InterPro" id="IPR025509">
    <property type="entry name" value="DUF4396"/>
</dbReference>
<gene>
    <name evidence="4" type="ORF">HDU87_003788</name>
</gene>
<organism evidence="4 5">
    <name type="scientific">Geranomyces variabilis</name>
    <dbReference type="NCBI Taxonomy" id="109894"/>
    <lineage>
        <taxon>Eukaryota</taxon>
        <taxon>Fungi</taxon>
        <taxon>Fungi incertae sedis</taxon>
        <taxon>Chytridiomycota</taxon>
        <taxon>Chytridiomycota incertae sedis</taxon>
        <taxon>Chytridiomycetes</taxon>
        <taxon>Spizellomycetales</taxon>
        <taxon>Powellomycetaceae</taxon>
        <taxon>Geranomyces</taxon>
    </lineage>
</organism>
<feature type="domain" description="DUF4396" evidence="3">
    <location>
        <begin position="78"/>
        <end position="212"/>
    </location>
</feature>
<keyword evidence="2" id="KW-0812">Transmembrane</keyword>
<dbReference type="Pfam" id="PF14342">
    <property type="entry name" value="DUF4396"/>
    <property type="match status" value="1"/>
</dbReference>
<proteinExistence type="predicted"/>
<keyword evidence="2" id="KW-0472">Membrane</keyword>
<evidence type="ECO:0000313" key="4">
    <source>
        <dbReference type="EMBL" id="KAJ3178011.1"/>
    </source>
</evidence>
<evidence type="ECO:0000256" key="2">
    <source>
        <dbReference type="SAM" id="Phobius"/>
    </source>
</evidence>
<sequence length="215" mass="23278">MLSLKLSSAAVASPARTAWRSQLLPRSTLVAIAHWRVPSRQATSSPPSTCCHSKSSITAPPSPRAPITRDFFRDRNVWHRASSNTLRCLVGCTAGDFSAMFYIQSHYPALPPSVTMAISMAAGITTSVVLETAVMRLYEGMALGKSFNTALGMSMISMLVMEAAENVVDWHLTGGVVAFADPWFWAAGATAMGAGYVAALPWNYYRLKRFGKSCH</sequence>
<evidence type="ECO:0000259" key="3">
    <source>
        <dbReference type="Pfam" id="PF14342"/>
    </source>
</evidence>
<dbReference type="EMBL" id="JADGJQ010000029">
    <property type="protein sequence ID" value="KAJ3178011.1"/>
    <property type="molecule type" value="Genomic_DNA"/>
</dbReference>
<reference evidence="4" key="1">
    <citation type="submission" date="2020-05" db="EMBL/GenBank/DDBJ databases">
        <title>Phylogenomic resolution of chytrid fungi.</title>
        <authorList>
            <person name="Stajich J.E."/>
            <person name="Amses K."/>
            <person name="Simmons R."/>
            <person name="Seto K."/>
            <person name="Myers J."/>
            <person name="Bonds A."/>
            <person name="Quandt C.A."/>
            <person name="Barry K."/>
            <person name="Liu P."/>
            <person name="Grigoriev I."/>
            <person name="Longcore J.E."/>
            <person name="James T.Y."/>
        </authorList>
    </citation>
    <scope>NUCLEOTIDE SEQUENCE</scope>
    <source>
        <strain evidence="4">JEL0379</strain>
    </source>
</reference>
<accession>A0AAD5TJ38</accession>
<comment type="caution">
    <text evidence="4">The sequence shown here is derived from an EMBL/GenBank/DDBJ whole genome shotgun (WGS) entry which is preliminary data.</text>
</comment>
<feature type="compositionally biased region" description="Polar residues" evidence="1">
    <location>
        <begin position="40"/>
        <end position="59"/>
    </location>
</feature>
<feature type="transmembrane region" description="Helical" evidence="2">
    <location>
        <begin position="109"/>
        <end position="130"/>
    </location>
</feature>
<evidence type="ECO:0000313" key="5">
    <source>
        <dbReference type="Proteomes" id="UP001212152"/>
    </source>
</evidence>
<keyword evidence="2" id="KW-1133">Transmembrane helix</keyword>
<protein>
    <recommendedName>
        <fullName evidence="3">DUF4396 domain-containing protein</fullName>
    </recommendedName>
</protein>
<feature type="region of interest" description="Disordered" evidence="1">
    <location>
        <begin position="40"/>
        <end position="61"/>
    </location>
</feature>
<name>A0AAD5TJ38_9FUNG</name>
<dbReference type="Proteomes" id="UP001212152">
    <property type="component" value="Unassembled WGS sequence"/>
</dbReference>
<keyword evidence="5" id="KW-1185">Reference proteome</keyword>